<dbReference type="InterPro" id="IPR028349">
    <property type="entry name" value="PafC-like"/>
</dbReference>
<organism evidence="4">
    <name type="scientific">Tunturiibacter psychrotolerans</name>
    <dbReference type="NCBI Taxonomy" id="3069686"/>
    <lineage>
        <taxon>Bacteria</taxon>
        <taxon>Pseudomonadati</taxon>
        <taxon>Acidobacteriota</taxon>
        <taxon>Terriglobia</taxon>
        <taxon>Terriglobales</taxon>
        <taxon>Acidobacteriaceae</taxon>
        <taxon>Tunturiibacter</taxon>
    </lineage>
</organism>
<dbReference type="InterPro" id="IPR026881">
    <property type="entry name" value="WYL_dom"/>
</dbReference>
<dbReference type="SUPFAM" id="SSF46785">
    <property type="entry name" value="Winged helix' DNA-binding domain"/>
    <property type="match status" value="1"/>
</dbReference>
<evidence type="ECO:0000256" key="2">
    <source>
        <dbReference type="ARBA" id="ARBA00023163"/>
    </source>
</evidence>
<accession>A0AAU7ZR65</accession>
<reference evidence="4" key="2">
    <citation type="journal article" date="2024" name="Environ. Microbiol.">
        <title>Genome analysis and description of Tunturibacter gen. nov. expands the diversity of Terriglobia in tundra soils.</title>
        <authorList>
            <person name="Messyasz A."/>
            <person name="Mannisto M.K."/>
            <person name="Kerkhof L.J."/>
            <person name="Haggblom M.M."/>
        </authorList>
    </citation>
    <scope>NUCLEOTIDE SEQUENCE</scope>
    <source>
        <strain evidence="4">X5P6</strain>
    </source>
</reference>
<dbReference type="KEGG" id="tpsc:RBB77_00680"/>
<dbReference type="RefSeq" id="WP_353064262.1">
    <property type="nucleotide sequence ID" value="NZ_CP132942.1"/>
</dbReference>
<dbReference type="PROSITE" id="PS52050">
    <property type="entry name" value="WYL"/>
    <property type="match status" value="1"/>
</dbReference>
<dbReference type="EMBL" id="CP132942">
    <property type="protein sequence ID" value="XCB33425.1"/>
    <property type="molecule type" value="Genomic_DNA"/>
</dbReference>
<dbReference type="InterPro" id="IPR051534">
    <property type="entry name" value="CBASS_pafABC_assoc_protein"/>
</dbReference>
<evidence type="ECO:0000313" key="4">
    <source>
        <dbReference type="EMBL" id="XCB33425.1"/>
    </source>
</evidence>
<dbReference type="PANTHER" id="PTHR34580:SF1">
    <property type="entry name" value="PROTEIN PAFC"/>
    <property type="match status" value="1"/>
</dbReference>
<keyword evidence="2" id="KW-0804">Transcription</keyword>
<dbReference type="GO" id="GO:0003700">
    <property type="term" value="F:DNA-binding transcription factor activity"/>
    <property type="evidence" value="ECO:0007669"/>
    <property type="project" value="InterPro"/>
</dbReference>
<proteinExistence type="predicted"/>
<keyword evidence="1" id="KW-0805">Transcription regulation</keyword>
<dbReference type="Gene3D" id="1.10.10.10">
    <property type="entry name" value="Winged helix-like DNA-binding domain superfamily/Winged helix DNA-binding domain"/>
    <property type="match status" value="1"/>
</dbReference>
<evidence type="ECO:0000259" key="3">
    <source>
        <dbReference type="PROSITE" id="PS51000"/>
    </source>
</evidence>
<dbReference type="InterPro" id="IPR001034">
    <property type="entry name" value="DeoR_HTH"/>
</dbReference>
<evidence type="ECO:0000256" key="1">
    <source>
        <dbReference type="ARBA" id="ARBA00023015"/>
    </source>
</evidence>
<dbReference type="PIRSF" id="PIRSF016838">
    <property type="entry name" value="PafC"/>
    <property type="match status" value="1"/>
</dbReference>
<dbReference type="Pfam" id="PF13280">
    <property type="entry name" value="WYL"/>
    <property type="match status" value="1"/>
</dbReference>
<name>A0AAU7ZR65_9BACT</name>
<dbReference type="AlphaFoldDB" id="A0AAU7ZR65"/>
<dbReference type="PROSITE" id="PS51000">
    <property type="entry name" value="HTH_DEOR_2"/>
    <property type="match status" value="1"/>
</dbReference>
<gene>
    <name evidence="4" type="ORF">RBB77_00680</name>
</gene>
<dbReference type="PANTHER" id="PTHR34580">
    <property type="match status" value="1"/>
</dbReference>
<feature type="domain" description="HTH deoR-type" evidence="3">
    <location>
        <begin position="2"/>
        <end position="57"/>
    </location>
</feature>
<dbReference type="InterPro" id="IPR057727">
    <property type="entry name" value="WCX_dom"/>
</dbReference>
<dbReference type="InterPro" id="IPR013196">
    <property type="entry name" value="HTH_11"/>
</dbReference>
<dbReference type="InterPro" id="IPR036388">
    <property type="entry name" value="WH-like_DNA-bd_sf"/>
</dbReference>
<dbReference type="Pfam" id="PF25583">
    <property type="entry name" value="WCX"/>
    <property type="match status" value="1"/>
</dbReference>
<reference evidence="4" key="1">
    <citation type="submission" date="2023-08" db="EMBL/GenBank/DDBJ databases">
        <authorList>
            <person name="Messyasz A."/>
            <person name="Mannisto M.K."/>
            <person name="Kerkhof L.J."/>
            <person name="Haggblom M."/>
        </authorList>
    </citation>
    <scope>NUCLEOTIDE SEQUENCE</scope>
    <source>
        <strain evidence="4">X5P6</strain>
    </source>
</reference>
<dbReference type="InterPro" id="IPR036390">
    <property type="entry name" value="WH_DNA-bd_sf"/>
</dbReference>
<dbReference type="Pfam" id="PF08279">
    <property type="entry name" value="HTH_11"/>
    <property type="match status" value="1"/>
</dbReference>
<sequence>MKSDRLLSTLMLLQAHGRLSTREVAERLEISQRTAHRDMEALCTAGIPLIAHRGSSGGWELQKGWRTKVPGLDDAELQALLMAQPSALGDRKLTAAAQRAFDKLMASMPTAMRLQAHSIQARLHIDPTGWRPSPEDLSMLPIVQDALASDCKLTFLYTRADGELSSRTVDPLGLVCKQTVWYLIAQSAVGTRTYRISRIREAVVLALRSIRPPDFDLAAHWKQSTAALKEHPQTVTTILALSDDGVASVERWCPMIPELNHRAARTLPKGWRLFHVKFENYQQARFVVLGLGSRVAAIAPPELCKDIKSELRRMLRPAQKYERSPI</sequence>
<protein>
    <submittedName>
        <fullName evidence="4">YafY family protein</fullName>
    </submittedName>
</protein>